<protein>
    <submittedName>
        <fullName evidence="1">Uncharacterized protein</fullName>
    </submittedName>
</protein>
<organism evidence="1 2">
    <name type="scientific">Nocardiopsis changdeensis</name>
    <dbReference type="NCBI Taxonomy" id="2831969"/>
    <lineage>
        <taxon>Bacteria</taxon>
        <taxon>Bacillati</taxon>
        <taxon>Actinomycetota</taxon>
        <taxon>Actinomycetes</taxon>
        <taxon>Streptosporangiales</taxon>
        <taxon>Nocardiopsidaceae</taxon>
        <taxon>Nocardiopsis</taxon>
    </lineage>
</organism>
<evidence type="ECO:0000313" key="2">
    <source>
        <dbReference type="Proteomes" id="UP000676079"/>
    </source>
</evidence>
<proteinExistence type="predicted"/>
<accession>A0ABX8BIP9</accession>
<sequence length="115" mass="12499">MTGAEWGDEELFDELLHRLSPGDRAAIASPDRTTVLLDGGDGGKPFILHVDPAALGVRLRTTAREAREVFPDAEPLIAALRLFLVHVDEAVDTAPPDHRHLALEPGGVRAHRVWA</sequence>
<name>A0ABX8BIP9_9ACTN</name>
<reference evidence="1 2" key="1">
    <citation type="submission" date="2021-05" db="EMBL/GenBank/DDBJ databases">
        <title>Direct Submission.</title>
        <authorList>
            <person name="Li K."/>
            <person name="Gao J."/>
        </authorList>
    </citation>
    <scope>NUCLEOTIDE SEQUENCE [LARGE SCALE GENOMIC DNA]</scope>
    <source>
        <strain evidence="1 2">Mg02</strain>
    </source>
</reference>
<dbReference type="EMBL" id="CP074133">
    <property type="protein sequence ID" value="QUX21939.1"/>
    <property type="molecule type" value="Genomic_DNA"/>
</dbReference>
<keyword evidence="2" id="KW-1185">Reference proteome</keyword>
<dbReference type="RefSeq" id="WP_220563161.1">
    <property type="nucleotide sequence ID" value="NZ_CP074133.1"/>
</dbReference>
<evidence type="ECO:0000313" key="1">
    <source>
        <dbReference type="EMBL" id="QUX21939.1"/>
    </source>
</evidence>
<dbReference type="Proteomes" id="UP000676079">
    <property type="component" value="Chromosome"/>
</dbReference>
<gene>
    <name evidence="1" type="ORF">KGD84_26820</name>
</gene>